<dbReference type="Pfam" id="PF03861">
    <property type="entry name" value="ANTAR"/>
    <property type="match status" value="1"/>
</dbReference>
<evidence type="ECO:0000313" key="4">
    <source>
        <dbReference type="EMBL" id="PWW23933.1"/>
    </source>
</evidence>
<dbReference type="PIRSF" id="PIRSF036625">
    <property type="entry name" value="GAF_ANTAR"/>
    <property type="match status" value="1"/>
</dbReference>
<dbReference type="OrthoDB" id="4629915at2"/>
<accession>A0A317QLR6</accession>
<dbReference type="EMBL" id="QGTX01000001">
    <property type="protein sequence ID" value="PWW23933.1"/>
    <property type="molecule type" value="Genomic_DNA"/>
</dbReference>
<dbReference type="RefSeq" id="WP_110006232.1">
    <property type="nucleotide sequence ID" value="NZ_QGTX01000001.1"/>
</dbReference>
<protein>
    <submittedName>
        <fullName evidence="4">ANTAR domain-containing protein</fullName>
    </submittedName>
</protein>
<dbReference type="InterPro" id="IPR029016">
    <property type="entry name" value="GAF-like_dom_sf"/>
</dbReference>
<keyword evidence="1" id="KW-0805">Transcription regulation</keyword>
<dbReference type="AlphaFoldDB" id="A0A317QLR6"/>
<keyword evidence="5" id="KW-1185">Reference proteome</keyword>
<organism evidence="4 5">
    <name type="scientific">Geodermatophilus normandii</name>
    <dbReference type="NCBI Taxonomy" id="1137989"/>
    <lineage>
        <taxon>Bacteria</taxon>
        <taxon>Bacillati</taxon>
        <taxon>Actinomycetota</taxon>
        <taxon>Actinomycetes</taxon>
        <taxon>Geodermatophilales</taxon>
        <taxon>Geodermatophilaceae</taxon>
        <taxon>Geodermatophilus</taxon>
    </lineage>
</organism>
<evidence type="ECO:0000313" key="5">
    <source>
        <dbReference type="Proteomes" id="UP000246661"/>
    </source>
</evidence>
<evidence type="ECO:0000259" key="3">
    <source>
        <dbReference type="PROSITE" id="PS50921"/>
    </source>
</evidence>
<dbReference type="Proteomes" id="UP000246661">
    <property type="component" value="Unassembled WGS sequence"/>
</dbReference>
<reference evidence="5" key="1">
    <citation type="submission" date="2018-05" db="EMBL/GenBank/DDBJ databases">
        <authorList>
            <person name="Klenk H.-P."/>
            <person name="Huntemann M."/>
            <person name="Clum A."/>
            <person name="Pillay M."/>
            <person name="Palaniappan K."/>
            <person name="Varghese N."/>
            <person name="Mikhailova N."/>
            <person name="Stamatis D."/>
            <person name="Reddy T."/>
            <person name="Daum C."/>
            <person name="Shapiro N."/>
            <person name="Ivanova N."/>
            <person name="Kyrpides N."/>
            <person name="Woyke T."/>
        </authorList>
    </citation>
    <scope>NUCLEOTIDE SEQUENCE [LARGE SCALE GENOMIC DNA]</scope>
    <source>
        <strain evidence="5">DSM 45417</strain>
    </source>
</reference>
<dbReference type="InterPro" id="IPR012074">
    <property type="entry name" value="GAF_ANTAR"/>
</dbReference>
<evidence type="ECO:0000256" key="2">
    <source>
        <dbReference type="ARBA" id="ARBA00023163"/>
    </source>
</evidence>
<dbReference type="PROSITE" id="PS50921">
    <property type="entry name" value="ANTAR"/>
    <property type="match status" value="1"/>
</dbReference>
<dbReference type="SUPFAM" id="SSF55781">
    <property type="entry name" value="GAF domain-like"/>
    <property type="match status" value="1"/>
</dbReference>
<evidence type="ECO:0000256" key="1">
    <source>
        <dbReference type="ARBA" id="ARBA00023015"/>
    </source>
</evidence>
<name>A0A317QLR6_9ACTN</name>
<dbReference type="Gene3D" id="1.10.10.10">
    <property type="entry name" value="Winged helix-like DNA-binding domain superfamily/Winged helix DNA-binding domain"/>
    <property type="match status" value="1"/>
</dbReference>
<dbReference type="InterPro" id="IPR005561">
    <property type="entry name" value="ANTAR"/>
</dbReference>
<dbReference type="SUPFAM" id="SSF52172">
    <property type="entry name" value="CheY-like"/>
    <property type="match status" value="1"/>
</dbReference>
<comment type="caution">
    <text evidence="4">The sequence shown here is derived from an EMBL/GenBank/DDBJ whole genome shotgun (WGS) entry which is preliminary data.</text>
</comment>
<dbReference type="InterPro" id="IPR036388">
    <property type="entry name" value="WH-like_DNA-bd_sf"/>
</dbReference>
<proteinExistence type="predicted"/>
<dbReference type="InterPro" id="IPR011006">
    <property type="entry name" value="CheY-like_superfamily"/>
</dbReference>
<sequence length="247" mass="24903">MRSAATIPTVPAAWSDPDPGGGWLLDAARRWHAAGDAAAAARTVAGDLAAVLPSSCSVAVTLLGPGRMPLAPAGSAGPAAGLDAVQVRLDTGPLTAALTGTSSGSADLGRDPRWPALAGPAATARVRRVTCLPLDTGREVVGTLSVYGTGPAAGPDPDALVPVAGHAALALRTLQRTQHLTVALASRDVIGQAKGVLMERYRITADAAFGILVRASHDARRKVRDIAALVTETGEAPPPDAPPEGPR</sequence>
<keyword evidence="2" id="KW-0804">Transcription</keyword>
<dbReference type="GO" id="GO:0003723">
    <property type="term" value="F:RNA binding"/>
    <property type="evidence" value="ECO:0007669"/>
    <property type="project" value="InterPro"/>
</dbReference>
<gene>
    <name evidence="4" type="ORF">JD79_03110</name>
</gene>
<feature type="domain" description="ANTAR" evidence="3">
    <location>
        <begin position="170"/>
        <end position="231"/>
    </location>
</feature>
<dbReference type="SMART" id="SM01012">
    <property type="entry name" value="ANTAR"/>
    <property type="match status" value="1"/>
</dbReference>
<dbReference type="Gene3D" id="3.30.450.40">
    <property type="match status" value="1"/>
</dbReference>